<reference evidence="3" key="1">
    <citation type="journal article" date="2019" name="Int. J. Syst. Evol. Microbiol.">
        <title>The Global Catalogue of Microorganisms (GCM) 10K type strain sequencing project: providing services to taxonomists for standard genome sequencing and annotation.</title>
        <authorList>
            <consortium name="The Broad Institute Genomics Platform"/>
            <consortium name="The Broad Institute Genome Sequencing Center for Infectious Disease"/>
            <person name="Wu L."/>
            <person name="Ma J."/>
        </authorList>
    </citation>
    <scope>NUCLEOTIDE SEQUENCE [LARGE SCALE GENOMIC DNA]</scope>
    <source>
        <strain evidence="3">KACC 11904</strain>
    </source>
</reference>
<dbReference type="RefSeq" id="WP_270877467.1">
    <property type="nucleotide sequence ID" value="NZ_JAQFVF010000002.1"/>
</dbReference>
<comment type="caution">
    <text evidence="2">The sequence shown here is derived from an EMBL/GenBank/DDBJ whole genome shotgun (WGS) entry which is preliminary data.</text>
</comment>
<proteinExistence type="predicted"/>
<protein>
    <submittedName>
        <fullName evidence="2">DUF975 family protein</fullName>
    </submittedName>
</protein>
<gene>
    <name evidence="2" type="ORF">ACFPOG_15620</name>
</gene>
<evidence type="ECO:0000313" key="2">
    <source>
        <dbReference type="EMBL" id="MFC5449699.1"/>
    </source>
</evidence>
<feature type="transmembrane region" description="Helical" evidence="1">
    <location>
        <begin position="20"/>
        <end position="40"/>
    </location>
</feature>
<dbReference type="PANTHER" id="PTHR40076">
    <property type="entry name" value="MEMBRANE PROTEIN-RELATED"/>
    <property type="match status" value="1"/>
</dbReference>
<dbReference type="EMBL" id="JBHSMJ010000020">
    <property type="protein sequence ID" value="MFC5449699.1"/>
    <property type="molecule type" value="Genomic_DNA"/>
</dbReference>
<evidence type="ECO:0000256" key="1">
    <source>
        <dbReference type="SAM" id="Phobius"/>
    </source>
</evidence>
<keyword evidence="1" id="KW-1133">Transmembrane helix</keyword>
<keyword evidence="1" id="KW-0472">Membrane</keyword>
<sequence>MWTRKELKDRAKQVLKTSYWKAFLVGLLLAFVSGGLPGSFNGNFGGHTGSHNGVSMPLPGMGHGGEDTFSGAFLIFLLIAILFGILALLSVLAFRVFLGAPLEVGATQYYKQAAQSDVNMNYLGFAFSKGKYGAIVKAMFWRWLLNFLWTLLLIIPGIVKSYAYSMVPFILGDNPNVGTKRAVELSNRMTRGHKWKMFVLDLSFLGWYLLGVIALFIGVLFVLPYYYSTKAELYLVLRQQALYDGLTSESELNMAESV</sequence>
<feature type="transmembrane region" description="Helical" evidence="1">
    <location>
        <begin position="69"/>
        <end position="94"/>
    </location>
</feature>
<dbReference type="PANTHER" id="PTHR40076:SF1">
    <property type="entry name" value="MEMBRANE PROTEIN"/>
    <property type="match status" value="1"/>
</dbReference>
<name>A0ABW0K8Q5_9BACL</name>
<dbReference type="Pfam" id="PF06161">
    <property type="entry name" value="DUF975"/>
    <property type="match status" value="1"/>
</dbReference>
<feature type="transmembrane region" description="Helical" evidence="1">
    <location>
        <begin position="139"/>
        <end position="159"/>
    </location>
</feature>
<dbReference type="Proteomes" id="UP001596044">
    <property type="component" value="Unassembled WGS sequence"/>
</dbReference>
<evidence type="ECO:0000313" key="3">
    <source>
        <dbReference type="Proteomes" id="UP001596044"/>
    </source>
</evidence>
<organism evidence="2 3">
    <name type="scientific">Paenibacillus aestuarii</name>
    <dbReference type="NCBI Taxonomy" id="516965"/>
    <lineage>
        <taxon>Bacteria</taxon>
        <taxon>Bacillati</taxon>
        <taxon>Bacillota</taxon>
        <taxon>Bacilli</taxon>
        <taxon>Bacillales</taxon>
        <taxon>Paenibacillaceae</taxon>
        <taxon>Paenibacillus</taxon>
    </lineage>
</organism>
<feature type="transmembrane region" description="Helical" evidence="1">
    <location>
        <begin position="205"/>
        <end position="227"/>
    </location>
</feature>
<dbReference type="InterPro" id="IPR010380">
    <property type="entry name" value="DUF975"/>
</dbReference>
<accession>A0ABW0K8Q5</accession>
<keyword evidence="1" id="KW-0812">Transmembrane</keyword>
<keyword evidence="3" id="KW-1185">Reference proteome</keyword>